<evidence type="ECO:0000256" key="1">
    <source>
        <dbReference type="SAM" id="MobiDB-lite"/>
    </source>
</evidence>
<proteinExistence type="predicted"/>
<comment type="caution">
    <text evidence="2">The sequence shown here is derived from an EMBL/GenBank/DDBJ whole genome shotgun (WGS) entry which is preliminary data.</text>
</comment>
<evidence type="ECO:0000313" key="2">
    <source>
        <dbReference type="EMBL" id="KAF5830817.1"/>
    </source>
</evidence>
<dbReference type="Proteomes" id="UP000815325">
    <property type="component" value="Unassembled WGS sequence"/>
</dbReference>
<evidence type="ECO:0008006" key="4">
    <source>
        <dbReference type="Google" id="ProtNLM"/>
    </source>
</evidence>
<feature type="region of interest" description="Disordered" evidence="1">
    <location>
        <begin position="304"/>
        <end position="334"/>
    </location>
</feature>
<evidence type="ECO:0000313" key="3">
    <source>
        <dbReference type="Proteomes" id="UP000815325"/>
    </source>
</evidence>
<gene>
    <name evidence="2" type="ORF">DUNSADRAFT_13987</name>
</gene>
<feature type="compositionally biased region" description="Polar residues" evidence="1">
    <location>
        <begin position="1"/>
        <end position="13"/>
    </location>
</feature>
<feature type="region of interest" description="Disordered" evidence="1">
    <location>
        <begin position="349"/>
        <end position="384"/>
    </location>
</feature>
<accession>A0ABQ7G886</accession>
<organism evidence="2 3">
    <name type="scientific">Dunaliella salina</name>
    <name type="common">Green alga</name>
    <name type="synonym">Protococcus salinus</name>
    <dbReference type="NCBI Taxonomy" id="3046"/>
    <lineage>
        <taxon>Eukaryota</taxon>
        <taxon>Viridiplantae</taxon>
        <taxon>Chlorophyta</taxon>
        <taxon>core chlorophytes</taxon>
        <taxon>Chlorophyceae</taxon>
        <taxon>CS clade</taxon>
        <taxon>Chlamydomonadales</taxon>
        <taxon>Dunaliellaceae</taxon>
        <taxon>Dunaliella</taxon>
    </lineage>
</organism>
<feature type="compositionally biased region" description="Basic and acidic residues" evidence="1">
    <location>
        <begin position="349"/>
        <end position="366"/>
    </location>
</feature>
<protein>
    <recommendedName>
        <fullName evidence="4">Encoded protein</fullName>
    </recommendedName>
</protein>
<dbReference type="EMBL" id="MU070003">
    <property type="protein sequence ID" value="KAF5830817.1"/>
    <property type="molecule type" value="Genomic_DNA"/>
</dbReference>
<feature type="compositionally biased region" description="Polar residues" evidence="1">
    <location>
        <begin position="93"/>
        <end position="109"/>
    </location>
</feature>
<reference evidence="2" key="1">
    <citation type="submission" date="2017-08" db="EMBL/GenBank/DDBJ databases">
        <authorList>
            <person name="Polle J.E."/>
            <person name="Barry K."/>
            <person name="Cushman J."/>
            <person name="Schmutz J."/>
            <person name="Tran D."/>
            <person name="Hathwaick L.T."/>
            <person name="Yim W.C."/>
            <person name="Jenkins J."/>
            <person name="Mckie-Krisberg Z.M."/>
            <person name="Prochnik S."/>
            <person name="Lindquist E."/>
            <person name="Dockter R.B."/>
            <person name="Adam C."/>
            <person name="Molina H."/>
            <person name="Bunkerborg J."/>
            <person name="Jin E."/>
            <person name="Buchheim M."/>
            <person name="Magnuson J."/>
        </authorList>
    </citation>
    <scope>NUCLEOTIDE SEQUENCE</scope>
    <source>
        <strain evidence="2">CCAP 19/18</strain>
    </source>
</reference>
<feature type="region of interest" description="Disordered" evidence="1">
    <location>
        <begin position="75"/>
        <end position="110"/>
    </location>
</feature>
<keyword evidence="3" id="KW-1185">Reference proteome</keyword>
<name>A0ABQ7G886_DUNSA</name>
<sequence>MSSGSLLQPQLSYQPAGMGGGLPGHPGSRSYSEWVLLPPGEPAYEDIEAIWESKWFGPEELSFLPQDLEQGLQRDSCQRETKGLQSAYRRQPRSFSRNVDTPSGSQTPSAWHYFSPVQGSILQQDQQQQQQQQQQLPPVSTPCLPKGLSTMQGISNLRDSGLPFVDDHRASTSLPTPIACTQSSDVTTPSGIIQGARAISDGDGTGSADMRAVEEDGSSSAAPSAAKHAATVGTWANRQTRLHGGQGLHTGGPQGPLHALGGGTPHVLAPIMEGNPPGAIAKAATPPGQNVADVSKLSLQHLQQQQLQQHEQGGDSCQLQGDGRRDSMDSDAEAGAAWKWRFARRWHIEQTRPADPDGASPDKTEEAIAFLNAGGGAGWNMQVS</sequence>
<feature type="region of interest" description="Disordered" evidence="1">
    <location>
        <begin position="1"/>
        <end position="31"/>
    </location>
</feature>